<evidence type="ECO:0000259" key="1">
    <source>
        <dbReference type="Pfam" id="PF09084"/>
    </source>
</evidence>
<dbReference type="PANTHER" id="PTHR30024">
    <property type="entry name" value="ALIPHATIC SULFONATES-BINDING PROTEIN-RELATED"/>
    <property type="match status" value="1"/>
</dbReference>
<comment type="caution">
    <text evidence="2">The sequence shown here is derived from an EMBL/GenBank/DDBJ whole genome shotgun (WGS) entry which is preliminary data.</text>
</comment>
<evidence type="ECO:0000313" key="2">
    <source>
        <dbReference type="EMBL" id="HEB95538.1"/>
    </source>
</evidence>
<name>A0A831W4G7_9GAMM</name>
<dbReference type="AlphaFoldDB" id="A0A831W4G7"/>
<dbReference type="InterPro" id="IPR015168">
    <property type="entry name" value="SsuA/THI5"/>
</dbReference>
<dbReference type="Gene3D" id="3.40.190.10">
    <property type="entry name" value="Periplasmic binding protein-like II"/>
    <property type="match status" value="2"/>
</dbReference>
<dbReference type="Pfam" id="PF09084">
    <property type="entry name" value="NMT1"/>
    <property type="match status" value="1"/>
</dbReference>
<feature type="domain" description="SsuA/THI5-like" evidence="1">
    <location>
        <begin position="52"/>
        <end position="257"/>
    </location>
</feature>
<protein>
    <recommendedName>
        <fullName evidence="1">SsuA/THI5-like domain-containing protein</fullName>
    </recommendedName>
</protein>
<sequence length="336" mass="38017">MGRMRDKWIGAGVLALLLLLVIGYPLIREGNDDDRLSVRLGAAEDLINSLVWIAADQGFFEARGVDVRLQEYRSGKRALRGLLEGRVELVTTSEVPFMKALQEHPDLRLLATVGTTDNEIHVVARRDRGISEPKDLVGRRIGTQRASAVHFFLSSFLLQHYIPASAVELRFMRAEQLPGALAAGEIDAFSMREPYIHQARQLLGERLVLFSEPGLYRKTFNLVATREFAAANPELLRRFLAGLLQAENFVYRHPERAQRILARIRGLTPGEVAAVWDSYTFSVLLDQDLLLQLQQEEQWLESELGIPRQRRPLSSYVDQEPMRRVAPERNGIIAEG</sequence>
<gene>
    <name evidence="2" type="ORF">ENI96_03790</name>
</gene>
<proteinExistence type="predicted"/>
<organism evidence="2">
    <name type="scientific">Sedimenticola thiotaurini</name>
    <dbReference type="NCBI Taxonomy" id="1543721"/>
    <lineage>
        <taxon>Bacteria</taxon>
        <taxon>Pseudomonadati</taxon>
        <taxon>Pseudomonadota</taxon>
        <taxon>Gammaproteobacteria</taxon>
        <taxon>Chromatiales</taxon>
        <taxon>Sedimenticolaceae</taxon>
        <taxon>Sedimenticola</taxon>
    </lineage>
</organism>
<dbReference type="PANTHER" id="PTHR30024:SF42">
    <property type="entry name" value="ALIPHATIC SULFONATES-BINDING PROTEIN-RELATED"/>
    <property type="match status" value="1"/>
</dbReference>
<dbReference type="Proteomes" id="UP000886251">
    <property type="component" value="Unassembled WGS sequence"/>
</dbReference>
<dbReference type="EMBL" id="DRKP01000047">
    <property type="protein sequence ID" value="HEB95538.1"/>
    <property type="molecule type" value="Genomic_DNA"/>
</dbReference>
<dbReference type="CDD" id="cd01008">
    <property type="entry name" value="PBP2_NrtA_SsuA_CpmA_like"/>
    <property type="match status" value="1"/>
</dbReference>
<dbReference type="SUPFAM" id="SSF53850">
    <property type="entry name" value="Periplasmic binding protein-like II"/>
    <property type="match status" value="1"/>
</dbReference>
<reference evidence="2" key="1">
    <citation type="journal article" date="2020" name="mSystems">
        <title>Genome- and Community-Level Interaction Insights into Carbon Utilization and Element Cycling Functions of Hydrothermarchaeota in Hydrothermal Sediment.</title>
        <authorList>
            <person name="Zhou Z."/>
            <person name="Liu Y."/>
            <person name="Xu W."/>
            <person name="Pan J."/>
            <person name="Luo Z.H."/>
            <person name="Li M."/>
        </authorList>
    </citation>
    <scope>NUCLEOTIDE SEQUENCE [LARGE SCALE GENOMIC DNA]</scope>
    <source>
        <strain evidence="2">HyVt-443</strain>
    </source>
</reference>
<accession>A0A831W4G7</accession>